<dbReference type="SMART" id="SM00409">
    <property type="entry name" value="IG"/>
    <property type="match status" value="3"/>
</dbReference>
<dbReference type="InterPro" id="IPR013783">
    <property type="entry name" value="Ig-like_fold"/>
</dbReference>
<feature type="domain" description="Ig-like" evidence="2">
    <location>
        <begin position="360"/>
        <end position="435"/>
    </location>
</feature>
<proteinExistence type="predicted"/>
<organism evidence="3 4">
    <name type="scientific">Schistosoma margrebowiei</name>
    <dbReference type="NCBI Taxonomy" id="48269"/>
    <lineage>
        <taxon>Eukaryota</taxon>
        <taxon>Metazoa</taxon>
        <taxon>Spiralia</taxon>
        <taxon>Lophotrochozoa</taxon>
        <taxon>Platyhelminthes</taxon>
        <taxon>Trematoda</taxon>
        <taxon>Digenea</taxon>
        <taxon>Strigeidida</taxon>
        <taxon>Schistosomatoidea</taxon>
        <taxon>Schistosomatidae</taxon>
        <taxon>Schistosoma</taxon>
    </lineage>
</organism>
<dbReference type="WBParaSite" id="SMRG1_44160.1">
    <property type="protein sequence ID" value="SMRG1_44160.1"/>
    <property type="gene ID" value="SMRG1_44160"/>
</dbReference>
<keyword evidence="1" id="KW-0812">Transmembrane</keyword>
<dbReference type="Proteomes" id="UP000050790">
    <property type="component" value="Unassembled WGS sequence"/>
</dbReference>
<dbReference type="PROSITE" id="PS50835">
    <property type="entry name" value="IG_LIKE"/>
    <property type="match status" value="3"/>
</dbReference>
<feature type="transmembrane region" description="Helical" evidence="1">
    <location>
        <begin position="1123"/>
        <end position="1150"/>
    </location>
</feature>
<evidence type="ECO:0000313" key="3">
    <source>
        <dbReference type="Proteomes" id="UP000050790"/>
    </source>
</evidence>
<dbReference type="InterPro" id="IPR003599">
    <property type="entry name" value="Ig_sub"/>
</dbReference>
<evidence type="ECO:0000313" key="4">
    <source>
        <dbReference type="WBParaSite" id="SMRG1_44160.1"/>
    </source>
</evidence>
<dbReference type="PANTHER" id="PTHR46013:SF7">
    <property type="entry name" value="IG-LIKE DOMAIN-CONTAINING PROTEIN"/>
    <property type="match status" value="1"/>
</dbReference>
<evidence type="ECO:0000256" key="1">
    <source>
        <dbReference type="SAM" id="Phobius"/>
    </source>
</evidence>
<dbReference type="InterPro" id="IPR036179">
    <property type="entry name" value="Ig-like_dom_sf"/>
</dbReference>
<name>A0AA84ZRA2_9TREM</name>
<dbReference type="SMART" id="SM00408">
    <property type="entry name" value="IGc2"/>
    <property type="match status" value="2"/>
</dbReference>
<feature type="domain" description="Ig-like" evidence="2">
    <location>
        <begin position="193"/>
        <end position="307"/>
    </location>
</feature>
<keyword evidence="1" id="KW-0472">Membrane</keyword>
<feature type="domain" description="Ig-like" evidence="2">
    <location>
        <begin position="617"/>
        <end position="732"/>
    </location>
</feature>
<keyword evidence="1" id="KW-1133">Transmembrane helix</keyword>
<dbReference type="Gene3D" id="2.60.40.10">
    <property type="entry name" value="Immunoglobulins"/>
    <property type="match status" value="2"/>
</dbReference>
<reference evidence="4" key="1">
    <citation type="submission" date="2023-11" db="UniProtKB">
        <authorList>
            <consortium name="WormBaseParasite"/>
        </authorList>
    </citation>
    <scope>IDENTIFICATION</scope>
</reference>
<accession>A0AA84ZRA2</accession>
<dbReference type="InterPro" id="IPR007110">
    <property type="entry name" value="Ig-like_dom"/>
</dbReference>
<protein>
    <recommendedName>
        <fullName evidence="2">Ig-like domain-containing protein</fullName>
    </recommendedName>
</protein>
<dbReference type="PANTHER" id="PTHR46013">
    <property type="entry name" value="VASCULAR CELL ADHESION MOLECULE 1"/>
    <property type="match status" value="1"/>
</dbReference>
<dbReference type="SUPFAM" id="SSF48726">
    <property type="entry name" value="Immunoglobulin"/>
    <property type="match status" value="2"/>
</dbReference>
<dbReference type="Pfam" id="PF13895">
    <property type="entry name" value="Ig_2"/>
    <property type="match status" value="1"/>
</dbReference>
<sequence>MVVKNMKMYIKCRVCLCISLFFCTYFVNNIVSSEFMEIHNLPKFIMEPMDRIYYSSNHPSQFITKLQLYALITPKNATIQLGAVHKDKPNMIIYLPTVIEYSTESYSMTFAQTHAKIQSISLNDHLNDLSSYINHFDNSNSNGNNNNNIKENINLWSITVYNFLPDMKLLVLATTNYGTITSHLIDLKTSVLPAFPPHSDKYLSLLIGNTAIVICHLPLSQPSLPTVHFYHNNIRLDLTQTDRYRLIYIGGDDSGLPWEVRSHKPHFRQEHLKKYKPSAVILLIHSLQLSDTGQYYCSVSLFDKTISSNQRTHLVVTKPNEKIRTHLKFSSDDPDLSYLYNTNNEINSNTLTNHNNNNDPLNTIKEIEINENTNLTLFCIFESAPVVSTRWYYDGFMENIEINQKFGVLIIKYARLENQGIYTCSVDNSHSKLIGKSFRIIVKRSPITSSLNPKVIITESGKQVTLNCNNNNNNNNTLQNNNMMNKHKIPFPMLPTLDEWNKWDFNKRINNSKYHMEKRYNNKKLNYSPYINQWIHNGQFITMNEIKNNNYHFEDGLLKILKIAKSDTGIYQYMKSTQYTNSIDANSNENEYDSESVNCKFYIQLNDEKFVHNETDEQIQTIYEHTAEGLTGHLNCNLSSLLLIESYQNNNQLNNQYQWSILWYRSVTSNEPLNIESVNKASGGIKYIISNVNEYTQILSIVNPRKITDDGQYICRVYNTTTGKLLGEQRFQLIIESNNDEDTHKNLMKHESFMAKSLSSIPSEIHSQYELPIKRNENEFVLKQTIHHHEKPQIKVSRPIVKRLANFTMAVHIKWTVYNSPMKELHYQLGVKHLGNIRQTKSIMTYSNEYLNLKNKSNTEEFSVLPNIYDNSSIIFDSRDLFQPQNSYSLRVLVLEHQLWSPWTEPVNFDNMLDTNLQIISIVANNNTCLYIEWIYIQSRNHSYTSIDITNFKDLTFIIIYRNLSENLIERKSLLELWTKFTLNDDKQFPMDLSKINHLGDLYIRRITSDSSLKSYLLDGLQSNVTYAVSVYIEVTKIDHYQHQKYFTRLSNEAVQKTLPNITSSLNNEYTFLANNSTNENINKMADSFVQSTSNIKSKMIEQIGHKNDLTSKLTKSYQHDSYVLIVILGSLAGVLLIIFIVLITFCIWYRLHLKSRYPRGYFGGLSDSQLTETPKQRTITEWENFQSQPISTTDNHQTFPRTTGNLHLQSLGDQQNLITDMNNFATLQHPTQWIQQSQVPCESNCRKSMVLDDTLKTYWPIINSNEAKVAFMKNHNHENVIHSSPLLPLYKDYLLKQTKHQSINGTFSDGQVGNQIGSLDGIFQDVTVGEQFNGANKLSNKDNQLTNDQSSSIYSHIDSDSTVNELSQFHLDRFNSTLSPTTPSDYSGIGKTILNSLQNNNLNNRKEISRDCSQPTSLSYAANSIYPFIIKPDDLVSLPLIGHQDSIRYSIQSGMNTNDPNSFYTTVPPLRHIHPYLFNENQSINQSDQYIINQLKIPINQYNNNNNNMIIQQSDLIKHLQLLNKNQFIYGSNILNTLTTTPLSTYTDNLTATLTLQQWIEYMSKPELINNNNNMKLYNELYKKLENKSNIKQSNIQFNKIEKYNVCNDNKQYHKSPRENLSSSFADSGVDLPNTNNLESDIMEHNLSKNDSPIEIRTRTSNIIRPIERVSSGP</sequence>
<evidence type="ECO:0000259" key="2">
    <source>
        <dbReference type="PROSITE" id="PS50835"/>
    </source>
</evidence>
<dbReference type="InterPro" id="IPR003598">
    <property type="entry name" value="Ig_sub2"/>
</dbReference>